<dbReference type="EMBL" id="FTPD01000067">
    <property type="protein sequence ID" value="SIT59206.1"/>
    <property type="molecule type" value="Genomic_DNA"/>
</dbReference>
<evidence type="ECO:0000313" key="2">
    <source>
        <dbReference type="Proteomes" id="UP000188388"/>
    </source>
</evidence>
<dbReference type="STRING" id="1631249.BQ8794_70136"/>
<keyword evidence="2" id="KW-1185">Reference proteome</keyword>
<reference evidence="2" key="1">
    <citation type="submission" date="2017-01" db="EMBL/GenBank/DDBJ databases">
        <authorList>
            <person name="Brunel B."/>
        </authorList>
    </citation>
    <scope>NUCLEOTIDE SEQUENCE [LARGE SCALE GENOMIC DNA]</scope>
</reference>
<organism evidence="1 2">
    <name type="scientific">Mesorhizobium prunaredense</name>
    <dbReference type="NCBI Taxonomy" id="1631249"/>
    <lineage>
        <taxon>Bacteria</taxon>
        <taxon>Pseudomonadati</taxon>
        <taxon>Pseudomonadota</taxon>
        <taxon>Alphaproteobacteria</taxon>
        <taxon>Hyphomicrobiales</taxon>
        <taxon>Phyllobacteriaceae</taxon>
        <taxon>Mesorhizobium</taxon>
    </lineage>
</organism>
<dbReference type="Proteomes" id="UP000188388">
    <property type="component" value="Unassembled WGS sequence"/>
</dbReference>
<sequence>MEEVDLAERGPDKKGITHPAVGLAGAKKRKLHAGSTCLIMVIGRVEASSGG</sequence>
<evidence type="ECO:0000313" key="1">
    <source>
        <dbReference type="EMBL" id="SIT59206.1"/>
    </source>
</evidence>
<proteinExistence type="predicted"/>
<gene>
    <name evidence="1" type="ORF">BQ8794_70136</name>
</gene>
<protein>
    <submittedName>
        <fullName evidence="1">Uncharacterized protein</fullName>
    </submittedName>
</protein>
<name>A0A1R3VGZ3_9HYPH</name>
<dbReference type="AlphaFoldDB" id="A0A1R3VGZ3"/>
<accession>A0A1R3VGZ3</accession>